<dbReference type="Pfam" id="PF22513">
    <property type="entry name" value="FitA-like_RHH"/>
    <property type="match status" value="1"/>
</dbReference>
<dbReference type="EMBL" id="BSFF01000001">
    <property type="protein sequence ID" value="GLK54851.1"/>
    <property type="molecule type" value="Genomic_DNA"/>
</dbReference>
<evidence type="ECO:0000259" key="2">
    <source>
        <dbReference type="Pfam" id="PF22513"/>
    </source>
</evidence>
<organism evidence="3 4">
    <name type="scientific">Methylopila capsulata</name>
    <dbReference type="NCBI Taxonomy" id="61654"/>
    <lineage>
        <taxon>Bacteria</taxon>
        <taxon>Pseudomonadati</taxon>
        <taxon>Pseudomonadota</taxon>
        <taxon>Alphaproteobacteria</taxon>
        <taxon>Hyphomicrobiales</taxon>
        <taxon>Methylopilaceae</taxon>
        <taxon>Methylopila</taxon>
    </lineage>
</organism>
<dbReference type="AlphaFoldDB" id="A0A9W6MRC3"/>
<proteinExistence type="predicted"/>
<protein>
    <submittedName>
        <fullName evidence="3">Plasmid stabilization protein</fullName>
    </submittedName>
</protein>
<dbReference type="Proteomes" id="UP001143400">
    <property type="component" value="Unassembled WGS sequence"/>
</dbReference>
<dbReference type="SUPFAM" id="SSF47598">
    <property type="entry name" value="Ribbon-helix-helix"/>
    <property type="match status" value="1"/>
</dbReference>
<reference evidence="3" key="2">
    <citation type="submission" date="2023-01" db="EMBL/GenBank/DDBJ databases">
        <authorList>
            <person name="Sun Q."/>
            <person name="Evtushenko L."/>
        </authorList>
    </citation>
    <scope>NUCLEOTIDE SEQUENCE</scope>
    <source>
        <strain evidence="3">VKM B-1606</strain>
    </source>
</reference>
<dbReference type="Gene3D" id="1.10.1220.10">
    <property type="entry name" value="Met repressor-like"/>
    <property type="match status" value="1"/>
</dbReference>
<dbReference type="InterPro" id="IPR010985">
    <property type="entry name" value="Ribbon_hlx_hlx"/>
</dbReference>
<evidence type="ECO:0000256" key="1">
    <source>
        <dbReference type="SAM" id="MobiDB-lite"/>
    </source>
</evidence>
<comment type="caution">
    <text evidence="3">The sequence shown here is derived from an EMBL/GenBank/DDBJ whole genome shotgun (WGS) entry which is preliminary data.</text>
</comment>
<name>A0A9W6MRC3_9HYPH</name>
<feature type="compositionally biased region" description="Basic and acidic residues" evidence="1">
    <location>
        <begin position="88"/>
        <end position="98"/>
    </location>
</feature>
<evidence type="ECO:0000313" key="3">
    <source>
        <dbReference type="EMBL" id="GLK54851.1"/>
    </source>
</evidence>
<dbReference type="RefSeq" id="WP_246482412.1">
    <property type="nucleotide sequence ID" value="NZ_BSFF01000001.1"/>
</dbReference>
<dbReference type="InterPro" id="IPR013321">
    <property type="entry name" value="Arc_rbn_hlx_hlx"/>
</dbReference>
<accession>A0A9W6MRC3</accession>
<dbReference type="InterPro" id="IPR053853">
    <property type="entry name" value="FitA-like_RHH"/>
</dbReference>
<gene>
    <name evidence="3" type="ORF">GCM10008170_08700</name>
</gene>
<reference evidence="3" key="1">
    <citation type="journal article" date="2014" name="Int. J. Syst. Evol. Microbiol.">
        <title>Complete genome sequence of Corynebacterium casei LMG S-19264T (=DSM 44701T), isolated from a smear-ripened cheese.</title>
        <authorList>
            <consortium name="US DOE Joint Genome Institute (JGI-PGF)"/>
            <person name="Walter F."/>
            <person name="Albersmeier A."/>
            <person name="Kalinowski J."/>
            <person name="Ruckert C."/>
        </authorList>
    </citation>
    <scope>NUCLEOTIDE SEQUENCE</scope>
    <source>
        <strain evidence="3">VKM B-1606</strain>
    </source>
</reference>
<feature type="domain" description="Antitoxin FitA-like ribbon-helix-helix" evidence="2">
    <location>
        <begin position="2"/>
        <end position="38"/>
    </location>
</feature>
<sequence length="98" mass="10674">MASLTIRNLDEATKAALRVRAATHGRSMEDEARRILNSSLSGDIAPRQGNLADAIAAIFDPLGGVELDIPPREPMREPPDFSGPDSDAYDHPRHERSV</sequence>
<feature type="region of interest" description="Disordered" evidence="1">
    <location>
        <begin position="66"/>
        <end position="98"/>
    </location>
</feature>
<evidence type="ECO:0000313" key="4">
    <source>
        <dbReference type="Proteomes" id="UP001143400"/>
    </source>
</evidence>
<feature type="compositionally biased region" description="Basic and acidic residues" evidence="1">
    <location>
        <begin position="69"/>
        <end position="79"/>
    </location>
</feature>
<dbReference type="GO" id="GO:0006355">
    <property type="term" value="P:regulation of DNA-templated transcription"/>
    <property type="evidence" value="ECO:0007669"/>
    <property type="project" value="InterPro"/>
</dbReference>